<dbReference type="Gene3D" id="1.10.10.60">
    <property type="entry name" value="Homeodomain-like"/>
    <property type="match status" value="1"/>
</dbReference>
<dbReference type="AlphaFoldDB" id="A0A8J3ZKJ5"/>
<evidence type="ECO:0000313" key="7">
    <source>
        <dbReference type="Proteomes" id="UP000612585"/>
    </source>
</evidence>
<evidence type="ECO:0000313" key="6">
    <source>
        <dbReference type="EMBL" id="GIJ63630.1"/>
    </source>
</evidence>
<evidence type="ECO:0000256" key="3">
    <source>
        <dbReference type="ARBA" id="ARBA00023163"/>
    </source>
</evidence>
<comment type="caution">
    <text evidence="6">The sequence shown here is derived from an EMBL/GenBank/DDBJ whole genome shotgun (WGS) entry which is preliminary data.</text>
</comment>
<dbReference type="InterPro" id="IPR050109">
    <property type="entry name" value="HTH-type_TetR-like_transc_reg"/>
</dbReference>
<dbReference type="SUPFAM" id="SSF46689">
    <property type="entry name" value="Homeodomain-like"/>
    <property type="match status" value="1"/>
</dbReference>
<name>A0A8J3ZKJ5_9ACTN</name>
<organism evidence="6 7">
    <name type="scientific">Virgisporangium aurantiacum</name>
    <dbReference type="NCBI Taxonomy" id="175570"/>
    <lineage>
        <taxon>Bacteria</taxon>
        <taxon>Bacillati</taxon>
        <taxon>Actinomycetota</taxon>
        <taxon>Actinomycetes</taxon>
        <taxon>Micromonosporales</taxon>
        <taxon>Micromonosporaceae</taxon>
        <taxon>Virgisporangium</taxon>
    </lineage>
</organism>
<dbReference type="GO" id="GO:0000976">
    <property type="term" value="F:transcription cis-regulatory region binding"/>
    <property type="evidence" value="ECO:0007669"/>
    <property type="project" value="TreeGrafter"/>
</dbReference>
<feature type="DNA-binding region" description="H-T-H motif" evidence="4">
    <location>
        <begin position="40"/>
        <end position="59"/>
    </location>
</feature>
<sequence length="224" mass="23603">MTTERRRPGRPHRDRPLLTRPAILAAALELVDEAGIGALSMRRLAGRLDVDPMSIYHHLPNKAAIVSGLVGTVYSTMAPVPVDGPWAERVRAWARAYRDLALAHPNLVLQIVTDSVAASDAAVLISEPLYAAFDAAGLAPPDVVNAAGALVDFVNGYALAGAAAPVEGDPMGERLDALPPDRIPTMRRVHAAVAREPAERDFFSSGVEIIIRGATALAAGATGR</sequence>
<accession>A0A8J3ZKJ5</accession>
<feature type="domain" description="HTH tetR-type" evidence="5">
    <location>
        <begin position="17"/>
        <end position="77"/>
    </location>
</feature>
<dbReference type="PANTHER" id="PTHR30055:SF151">
    <property type="entry name" value="TRANSCRIPTIONAL REGULATORY PROTEIN"/>
    <property type="match status" value="1"/>
</dbReference>
<reference evidence="6" key="1">
    <citation type="submission" date="2021-01" db="EMBL/GenBank/DDBJ databases">
        <title>Whole genome shotgun sequence of Virgisporangium aurantiacum NBRC 16421.</title>
        <authorList>
            <person name="Komaki H."/>
            <person name="Tamura T."/>
        </authorList>
    </citation>
    <scope>NUCLEOTIDE SEQUENCE</scope>
    <source>
        <strain evidence="6">NBRC 16421</strain>
    </source>
</reference>
<dbReference type="Pfam" id="PF00440">
    <property type="entry name" value="TetR_N"/>
    <property type="match status" value="1"/>
</dbReference>
<evidence type="ECO:0000256" key="1">
    <source>
        <dbReference type="ARBA" id="ARBA00023015"/>
    </source>
</evidence>
<evidence type="ECO:0000256" key="4">
    <source>
        <dbReference type="PROSITE-ProRule" id="PRU00335"/>
    </source>
</evidence>
<dbReference type="Proteomes" id="UP000612585">
    <property type="component" value="Unassembled WGS sequence"/>
</dbReference>
<evidence type="ECO:0000259" key="5">
    <source>
        <dbReference type="PROSITE" id="PS50977"/>
    </source>
</evidence>
<dbReference type="RefSeq" id="WP_239152803.1">
    <property type="nucleotide sequence ID" value="NZ_BOPG01000100.1"/>
</dbReference>
<keyword evidence="3" id="KW-0804">Transcription</keyword>
<dbReference type="Pfam" id="PF02909">
    <property type="entry name" value="TetR_C_1"/>
    <property type="match status" value="1"/>
</dbReference>
<dbReference type="PROSITE" id="PS50977">
    <property type="entry name" value="HTH_TETR_2"/>
    <property type="match status" value="1"/>
</dbReference>
<dbReference type="InterPro" id="IPR009057">
    <property type="entry name" value="Homeodomain-like_sf"/>
</dbReference>
<dbReference type="InterPro" id="IPR004111">
    <property type="entry name" value="Repressor_TetR_C"/>
</dbReference>
<dbReference type="Gene3D" id="1.10.357.10">
    <property type="entry name" value="Tetracycline Repressor, domain 2"/>
    <property type="match status" value="1"/>
</dbReference>
<dbReference type="PANTHER" id="PTHR30055">
    <property type="entry name" value="HTH-TYPE TRANSCRIPTIONAL REGULATOR RUTR"/>
    <property type="match status" value="1"/>
</dbReference>
<dbReference type="InterPro" id="IPR001647">
    <property type="entry name" value="HTH_TetR"/>
</dbReference>
<dbReference type="EMBL" id="BOPG01000100">
    <property type="protein sequence ID" value="GIJ63630.1"/>
    <property type="molecule type" value="Genomic_DNA"/>
</dbReference>
<gene>
    <name evidence="6" type="ORF">Vau01_111460</name>
</gene>
<keyword evidence="2 4" id="KW-0238">DNA-binding</keyword>
<dbReference type="InterPro" id="IPR036271">
    <property type="entry name" value="Tet_transcr_reg_TetR-rel_C_sf"/>
</dbReference>
<evidence type="ECO:0000256" key="2">
    <source>
        <dbReference type="ARBA" id="ARBA00023125"/>
    </source>
</evidence>
<proteinExistence type="predicted"/>
<dbReference type="SUPFAM" id="SSF48498">
    <property type="entry name" value="Tetracyclin repressor-like, C-terminal domain"/>
    <property type="match status" value="1"/>
</dbReference>
<dbReference type="GO" id="GO:0045892">
    <property type="term" value="P:negative regulation of DNA-templated transcription"/>
    <property type="evidence" value="ECO:0007669"/>
    <property type="project" value="InterPro"/>
</dbReference>
<dbReference type="PRINTS" id="PR00455">
    <property type="entry name" value="HTHTETR"/>
</dbReference>
<keyword evidence="1" id="KW-0805">Transcription regulation</keyword>
<protein>
    <recommendedName>
        <fullName evidence="5">HTH tetR-type domain-containing protein</fullName>
    </recommendedName>
</protein>
<dbReference type="GO" id="GO:0003700">
    <property type="term" value="F:DNA-binding transcription factor activity"/>
    <property type="evidence" value="ECO:0007669"/>
    <property type="project" value="TreeGrafter"/>
</dbReference>
<keyword evidence="7" id="KW-1185">Reference proteome</keyword>